<proteinExistence type="predicted"/>
<keyword evidence="3" id="KW-1185">Reference proteome</keyword>
<keyword evidence="1" id="KW-0472">Membrane</keyword>
<accession>A0A133U4X8</accession>
<dbReference type="AlphaFoldDB" id="A0A133U4X8"/>
<evidence type="ECO:0000256" key="1">
    <source>
        <dbReference type="SAM" id="Phobius"/>
    </source>
</evidence>
<protein>
    <submittedName>
        <fullName evidence="2">Uncharacterized protein</fullName>
    </submittedName>
</protein>
<comment type="caution">
    <text evidence="2">The sequence shown here is derived from an EMBL/GenBank/DDBJ whole genome shotgun (WGS) entry which is preliminary data.</text>
</comment>
<dbReference type="EMBL" id="LHXL01000047">
    <property type="protein sequence ID" value="KXA89242.1"/>
    <property type="molecule type" value="Genomic_DNA"/>
</dbReference>
<organism evidence="2 3">
    <name type="scientific">candidate division MSBL1 archaeon SCGC-AAA259D14</name>
    <dbReference type="NCBI Taxonomy" id="1698261"/>
    <lineage>
        <taxon>Archaea</taxon>
        <taxon>Methanobacteriati</taxon>
        <taxon>Methanobacteriota</taxon>
        <taxon>candidate division MSBL1</taxon>
    </lineage>
</organism>
<feature type="transmembrane region" description="Helical" evidence="1">
    <location>
        <begin position="21"/>
        <end position="45"/>
    </location>
</feature>
<keyword evidence="1" id="KW-0812">Transmembrane</keyword>
<sequence>MIKIKSNGIRQMKVINQDESGVLLLVFLIILIVFALLLVLGIISFPMFEKFLRKSAEGLTNFLQPNL</sequence>
<evidence type="ECO:0000313" key="2">
    <source>
        <dbReference type="EMBL" id="KXA89242.1"/>
    </source>
</evidence>
<gene>
    <name evidence="2" type="ORF">AKJ62_03470</name>
</gene>
<dbReference type="Proteomes" id="UP000070589">
    <property type="component" value="Unassembled WGS sequence"/>
</dbReference>
<name>A0A133U4X8_9EURY</name>
<keyword evidence="1" id="KW-1133">Transmembrane helix</keyword>
<reference evidence="2 3" key="1">
    <citation type="journal article" date="2016" name="Sci. Rep.">
        <title>Metabolic traits of an uncultured archaeal lineage -MSBL1- from brine pools of the Red Sea.</title>
        <authorList>
            <person name="Mwirichia R."/>
            <person name="Alam I."/>
            <person name="Rashid M."/>
            <person name="Vinu M."/>
            <person name="Ba-Alawi W."/>
            <person name="Anthony Kamau A."/>
            <person name="Kamanda Ngugi D."/>
            <person name="Goker M."/>
            <person name="Klenk H.P."/>
            <person name="Bajic V."/>
            <person name="Stingl U."/>
        </authorList>
    </citation>
    <scope>NUCLEOTIDE SEQUENCE [LARGE SCALE GENOMIC DNA]</scope>
    <source>
        <strain evidence="2">SCGC-AAA259D14</strain>
    </source>
</reference>
<evidence type="ECO:0000313" key="3">
    <source>
        <dbReference type="Proteomes" id="UP000070589"/>
    </source>
</evidence>